<keyword evidence="2" id="KW-0175">Coiled coil</keyword>
<dbReference type="FunFam" id="2.40.30.170:FF:000010">
    <property type="entry name" value="Efflux RND transporter periplasmic adaptor subunit"/>
    <property type="match status" value="1"/>
</dbReference>
<dbReference type="InterPro" id="IPR058792">
    <property type="entry name" value="Beta-barrel_RND_2"/>
</dbReference>
<feature type="domain" description="Multidrug resistance protein MdtA-like barrel-sandwich hybrid" evidence="3">
    <location>
        <begin position="85"/>
        <end position="262"/>
    </location>
</feature>
<keyword evidence="6" id="KW-1185">Reference proteome</keyword>
<gene>
    <name evidence="5" type="ORF">BI308_23725</name>
</gene>
<evidence type="ECO:0000256" key="1">
    <source>
        <dbReference type="ARBA" id="ARBA00009477"/>
    </source>
</evidence>
<accession>A0A1L9QKD4</accession>
<feature type="coiled-coil region" evidence="2">
    <location>
        <begin position="125"/>
        <end position="232"/>
    </location>
</feature>
<dbReference type="GO" id="GO:0015562">
    <property type="term" value="F:efflux transmembrane transporter activity"/>
    <property type="evidence" value="ECO:0007669"/>
    <property type="project" value="TreeGrafter"/>
</dbReference>
<dbReference type="Proteomes" id="UP000183940">
    <property type="component" value="Unassembled WGS sequence"/>
</dbReference>
<dbReference type="NCBIfam" id="TIGR01730">
    <property type="entry name" value="RND_mfp"/>
    <property type="match status" value="1"/>
</dbReference>
<dbReference type="Gene3D" id="2.40.420.20">
    <property type="match status" value="1"/>
</dbReference>
<feature type="domain" description="CusB-like beta-barrel" evidence="4">
    <location>
        <begin position="274"/>
        <end position="345"/>
    </location>
</feature>
<evidence type="ECO:0000259" key="4">
    <source>
        <dbReference type="Pfam" id="PF25954"/>
    </source>
</evidence>
<evidence type="ECO:0000256" key="2">
    <source>
        <dbReference type="SAM" id="Coils"/>
    </source>
</evidence>
<dbReference type="PANTHER" id="PTHR30469:SF15">
    <property type="entry name" value="HLYD FAMILY OF SECRETION PROTEINS"/>
    <property type="match status" value="1"/>
</dbReference>
<proteinExistence type="inferred from homology"/>
<comment type="caution">
    <text evidence="5">The sequence shown here is derived from an EMBL/GenBank/DDBJ whole genome shotgun (WGS) entry which is preliminary data.</text>
</comment>
<dbReference type="Gene3D" id="2.40.30.170">
    <property type="match status" value="1"/>
</dbReference>
<dbReference type="STRING" id="1925591.BI308_23725"/>
<dbReference type="Gene3D" id="2.40.50.100">
    <property type="match status" value="2"/>
</dbReference>
<name>A0A1L9QKD4_9CYAN</name>
<reference evidence="5" key="1">
    <citation type="submission" date="2016-10" db="EMBL/GenBank/DDBJ databases">
        <title>CRISPR-Cas defence system in Roseofilum reptotaenium: evidence of a bacteriophage-cyanobacterium arms race in the coral black band disease.</title>
        <authorList>
            <person name="Buerger P."/>
            <person name="Wood-Charlson E.M."/>
            <person name="Weynberg K.D."/>
            <person name="Willis B."/>
            <person name="Van Oppen M.J."/>
        </authorList>
    </citation>
    <scope>NUCLEOTIDE SEQUENCE [LARGE SCALE GENOMIC DNA]</scope>
    <source>
        <strain evidence="5">AO1-A</strain>
    </source>
</reference>
<dbReference type="InterPro" id="IPR058625">
    <property type="entry name" value="MdtA-like_BSH"/>
</dbReference>
<dbReference type="InterPro" id="IPR006143">
    <property type="entry name" value="RND_pump_MFP"/>
</dbReference>
<dbReference type="Pfam" id="PF25917">
    <property type="entry name" value="BSH_RND"/>
    <property type="match status" value="1"/>
</dbReference>
<comment type="similarity">
    <text evidence="1">Belongs to the membrane fusion protein (MFP) (TC 8.A.1) family.</text>
</comment>
<dbReference type="SUPFAM" id="SSF111369">
    <property type="entry name" value="HlyD-like secretion proteins"/>
    <property type="match status" value="2"/>
</dbReference>
<dbReference type="PANTHER" id="PTHR30469">
    <property type="entry name" value="MULTIDRUG RESISTANCE PROTEIN MDTA"/>
    <property type="match status" value="1"/>
</dbReference>
<protein>
    <submittedName>
        <fullName evidence="5">Uncharacterized protein</fullName>
    </submittedName>
</protein>
<dbReference type="Pfam" id="PF25954">
    <property type="entry name" value="Beta-barrel_RND_2"/>
    <property type="match status" value="1"/>
</dbReference>
<sequence>MSLGRDTLTENQPIAIKNPPVQLLLLMALLLTTTGCKLLPRPESSAFSQPVANQPQTISVDVATVAASDRGTRLTYTGTTEPIQEVTLRSQSEGQLLYLSVDVGDRVRRGQVIAEIDKALPTAAINQAQAELSARRVEVAQSESQIRQLQTQIEIAKLELSQAEADAQRLETLYKEGAISKQDAELARTSAERAKQALSAAEAQIITQNKVIAAAQERVTAQQAILSQAQERQSYTEVEAPISGTILNRQTESGTVVRPGDELLRIGNFSRVKVNVEVSELDLYQIHLGQYVSVTLDAFPDQEFAGEVTRISPAADPVARLIPVEVTISNRSGRLGSGLLARANFEVGDRQTIRVPQRALVNREGEDATLFLIDETSGNIVTSRRVILGTTRDGEVEIVSGLEPGERYVLQSSRPLEDGDRIELSILSSP</sequence>
<organism evidence="5 6">
    <name type="scientific">Roseofilum reptotaenium AO1-A</name>
    <dbReference type="NCBI Taxonomy" id="1925591"/>
    <lineage>
        <taxon>Bacteria</taxon>
        <taxon>Bacillati</taxon>
        <taxon>Cyanobacteriota</taxon>
        <taxon>Cyanophyceae</taxon>
        <taxon>Desertifilales</taxon>
        <taxon>Desertifilaceae</taxon>
        <taxon>Roseofilum</taxon>
    </lineage>
</organism>
<dbReference type="EMBL" id="MLAW01000065">
    <property type="protein sequence ID" value="OJJ16252.1"/>
    <property type="molecule type" value="Genomic_DNA"/>
</dbReference>
<evidence type="ECO:0000259" key="3">
    <source>
        <dbReference type="Pfam" id="PF25917"/>
    </source>
</evidence>
<evidence type="ECO:0000313" key="5">
    <source>
        <dbReference type="EMBL" id="OJJ16252.1"/>
    </source>
</evidence>
<evidence type="ECO:0000313" key="6">
    <source>
        <dbReference type="Proteomes" id="UP000183940"/>
    </source>
</evidence>
<dbReference type="GO" id="GO:1990281">
    <property type="term" value="C:efflux pump complex"/>
    <property type="evidence" value="ECO:0007669"/>
    <property type="project" value="TreeGrafter"/>
</dbReference>
<dbReference type="AlphaFoldDB" id="A0A1L9QKD4"/>